<evidence type="ECO:0008006" key="4">
    <source>
        <dbReference type="Google" id="ProtNLM"/>
    </source>
</evidence>
<dbReference type="OrthoDB" id="2182778at2"/>
<evidence type="ECO:0000313" key="2">
    <source>
        <dbReference type="EMBL" id="WYJ95545.1"/>
    </source>
</evidence>
<protein>
    <recommendedName>
        <fullName evidence="4">LXG domain-containing protein</fullName>
    </recommendedName>
</protein>
<sequence length="66" mass="7568">MSFNFYLGEVTAQSAAAKQMANEYMQFCGTLKDCVNTFLCTQKEKVPAVQYNLESLELFLLYVVFH</sequence>
<dbReference type="Proteomes" id="UP000196151">
    <property type="component" value="Chromosome"/>
</dbReference>
<dbReference type="RefSeq" id="WP_087639675.1">
    <property type="nucleotide sequence ID" value="NZ_CP147246.1"/>
</dbReference>
<gene>
    <name evidence="1" type="ORF">A5889_000501</name>
    <name evidence="2" type="ORF">A5889_003093</name>
</gene>
<dbReference type="AlphaFoldDB" id="A0A200JCU0"/>
<name>A0A200JCU0_9ENTE</name>
<reference evidence="2" key="2">
    <citation type="submission" date="2017-05" db="EMBL/GenBank/DDBJ databases">
        <authorList>
            <consortium name="The Broad Institute Genomics Platform"/>
            <consortium name="The Broad Institute Genomic Center for Infectious Diseases"/>
            <person name="Earl A."/>
            <person name="Manson A."/>
            <person name="Schwartman J."/>
            <person name="Gilmore M."/>
            <person name="Abouelleil A."/>
            <person name="Cao P."/>
            <person name="Chapman S."/>
            <person name="Cusick C."/>
            <person name="Shea T."/>
            <person name="Young S."/>
            <person name="Neafsey D."/>
            <person name="Nusbaum C."/>
            <person name="Birren B."/>
        </authorList>
    </citation>
    <scope>NUCLEOTIDE SEQUENCE</scope>
    <source>
        <strain evidence="2">9D6_DIV0238</strain>
    </source>
</reference>
<evidence type="ECO:0000313" key="1">
    <source>
        <dbReference type="EMBL" id="OUZ35026.1"/>
    </source>
</evidence>
<dbReference type="EMBL" id="NIBQ01000001">
    <property type="protein sequence ID" value="OUZ35026.1"/>
    <property type="molecule type" value="Genomic_DNA"/>
</dbReference>
<evidence type="ECO:0000313" key="3">
    <source>
        <dbReference type="Proteomes" id="UP000196151"/>
    </source>
</evidence>
<reference evidence="2" key="3">
    <citation type="submission" date="2024-03" db="EMBL/GenBank/DDBJ databases">
        <title>The Genome Sequence of Enterococcus sp. DIV0238c.</title>
        <authorList>
            <consortium name="The Broad Institute Genomics Platform"/>
            <consortium name="The Broad Institute Microbial Omics Core"/>
            <consortium name="The Broad Institute Genomic Center for Infectious Diseases"/>
            <person name="Earl A."/>
            <person name="Manson A."/>
            <person name="Gilmore M."/>
            <person name="Schwartman J."/>
            <person name="Shea T."/>
            <person name="Abouelleil A."/>
            <person name="Cao P."/>
            <person name="Chapman S."/>
            <person name="Cusick C."/>
            <person name="Young S."/>
            <person name="Neafsey D."/>
            <person name="Nusbaum C."/>
            <person name="Birren B."/>
        </authorList>
    </citation>
    <scope>NUCLEOTIDE SEQUENCE</scope>
    <source>
        <strain evidence="2">9D6_DIV0238</strain>
    </source>
</reference>
<dbReference type="EMBL" id="CP147246">
    <property type="protein sequence ID" value="WYJ95545.1"/>
    <property type="molecule type" value="Genomic_DNA"/>
</dbReference>
<organism evidence="1">
    <name type="scientific">Candidatus Enterococcus dunnyi</name>
    <dbReference type="NCBI Taxonomy" id="1834192"/>
    <lineage>
        <taxon>Bacteria</taxon>
        <taxon>Bacillati</taxon>
        <taxon>Bacillota</taxon>
        <taxon>Bacilli</taxon>
        <taxon>Lactobacillales</taxon>
        <taxon>Enterococcaceae</taxon>
        <taxon>Enterococcus</taxon>
    </lineage>
</organism>
<reference evidence="1" key="1">
    <citation type="submission" date="2017-05" db="EMBL/GenBank/DDBJ databases">
        <title>The Genome Sequence of Enterococcus sp. 9D6_DIV0238.</title>
        <authorList>
            <consortium name="The Broad Institute Genomics Platform"/>
            <consortium name="The Broad Institute Genomic Center for Infectious Diseases"/>
            <person name="Earl A."/>
            <person name="Manson A."/>
            <person name="Schwartman J."/>
            <person name="Gilmore M."/>
            <person name="Abouelleil A."/>
            <person name="Cao P."/>
            <person name="Chapman S."/>
            <person name="Cusick C."/>
            <person name="Shea T."/>
            <person name="Young S."/>
            <person name="Neafsey D."/>
            <person name="Nusbaum C."/>
            <person name="Birren B."/>
        </authorList>
    </citation>
    <scope>NUCLEOTIDE SEQUENCE [LARGE SCALE GENOMIC DNA]</scope>
    <source>
        <strain evidence="1">9D6_DIV0238</strain>
    </source>
</reference>
<keyword evidence="3" id="KW-1185">Reference proteome</keyword>
<accession>A0A200JCU0</accession>
<proteinExistence type="predicted"/>